<evidence type="ECO:0000313" key="1">
    <source>
        <dbReference type="EnsemblMetazoa" id="CJA35699.1"/>
    </source>
</evidence>
<evidence type="ECO:0000313" key="2">
    <source>
        <dbReference type="Proteomes" id="UP000005237"/>
    </source>
</evidence>
<accession>A0A8R1IGH6</accession>
<reference evidence="1" key="2">
    <citation type="submission" date="2022-06" db="UniProtKB">
        <authorList>
            <consortium name="EnsemblMetazoa"/>
        </authorList>
    </citation>
    <scope>IDENTIFICATION</scope>
    <source>
        <strain evidence="1">DF5081</strain>
    </source>
</reference>
<protein>
    <submittedName>
        <fullName evidence="1">Uncharacterized protein</fullName>
    </submittedName>
</protein>
<organism evidence="1 2">
    <name type="scientific">Caenorhabditis japonica</name>
    <dbReference type="NCBI Taxonomy" id="281687"/>
    <lineage>
        <taxon>Eukaryota</taxon>
        <taxon>Metazoa</taxon>
        <taxon>Ecdysozoa</taxon>
        <taxon>Nematoda</taxon>
        <taxon>Chromadorea</taxon>
        <taxon>Rhabditida</taxon>
        <taxon>Rhabditina</taxon>
        <taxon>Rhabditomorpha</taxon>
        <taxon>Rhabditoidea</taxon>
        <taxon>Rhabditidae</taxon>
        <taxon>Peloderinae</taxon>
        <taxon>Caenorhabditis</taxon>
    </lineage>
</organism>
<sequence>MFCFFFTSGNRPRTPPLDSTQAKEDEWKKLKGDTEAVQKKNNTNFVKKYLGTKFVHPELGIPPSKMSRKEEKMKRTTRVELARLTMRSQRSLLLEEYKAQVENRMLKSCSKCSENE</sequence>
<reference evidence="2" key="1">
    <citation type="submission" date="2010-08" db="EMBL/GenBank/DDBJ databases">
        <authorList>
            <consortium name="Caenorhabditis japonica Sequencing Consortium"/>
            <person name="Wilson R.K."/>
        </authorList>
    </citation>
    <scope>NUCLEOTIDE SEQUENCE [LARGE SCALE GENOMIC DNA]</scope>
    <source>
        <strain evidence="2">DF5081</strain>
    </source>
</reference>
<name>A0A8R1IGH6_CAEJA</name>
<dbReference type="EnsemblMetazoa" id="CJA35699.1">
    <property type="protein sequence ID" value="CJA35699.1"/>
    <property type="gene ID" value="WBGene00211546"/>
</dbReference>
<dbReference type="Proteomes" id="UP000005237">
    <property type="component" value="Unassembled WGS sequence"/>
</dbReference>
<proteinExistence type="predicted"/>
<keyword evidence="2" id="KW-1185">Reference proteome</keyword>
<dbReference type="AlphaFoldDB" id="A0A8R1IGH6"/>